<feature type="domain" description="RNase H type-1" evidence="1">
    <location>
        <begin position="199"/>
        <end position="321"/>
    </location>
</feature>
<dbReference type="Pfam" id="PF13456">
    <property type="entry name" value="RVT_3"/>
    <property type="match status" value="1"/>
</dbReference>
<dbReference type="PANTHER" id="PTHR47074">
    <property type="entry name" value="BNAC02G40300D PROTEIN"/>
    <property type="match status" value="1"/>
</dbReference>
<dbReference type="InterPro" id="IPR012337">
    <property type="entry name" value="RNaseH-like_sf"/>
</dbReference>
<dbReference type="CDD" id="cd06222">
    <property type="entry name" value="RNase_H_like"/>
    <property type="match status" value="1"/>
</dbReference>
<dbReference type="SUPFAM" id="SSF53098">
    <property type="entry name" value="Ribonuclease H-like"/>
    <property type="match status" value="1"/>
</dbReference>
<proteinExistence type="predicted"/>
<evidence type="ECO:0000259" key="1">
    <source>
        <dbReference type="Pfam" id="PF13456"/>
    </source>
</evidence>
<sequence>MDIQHTVVSDLIDSGDRVWKHYVVSELFDEEQTSRICSIPLSKVSCSDEIIWRFDGSGCYTAKSGYRLLMEEQCDNSEVPGETVAHLLRDCDFANQLVSSLGLPISSRSDVEPWQCWLASYFVRLSDNNRRLLMVTYWSIWFSCNKLVHDRINISVQEASSFITAFLREQDAVGIPTCHVGHPGPIHWKAPPLSVIKFNFDAAFNQQSPLSTSGVIGRNSQGLIMAACASPHSNVVDVFVAEAIACKQAVQFAKELGFSNVVIEGESLIVLKKINLCALDLSIIAPIVFDIKELSLGFHSIIFSFVRRDANNAAHVLARECRSIQTPCYWIEEAPVGTTAASEVDRGFL</sequence>
<dbReference type="InterPro" id="IPR044730">
    <property type="entry name" value="RNase_H-like_dom_plant"/>
</dbReference>
<dbReference type="PANTHER" id="PTHR47074:SF61">
    <property type="entry name" value="RNASE H TYPE-1 DOMAIN-CONTAINING PROTEIN"/>
    <property type="match status" value="1"/>
</dbReference>
<dbReference type="InterPro" id="IPR036397">
    <property type="entry name" value="RNaseH_sf"/>
</dbReference>
<dbReference type="Gene3D" id="3.30.420.10">
    <property type="entry name" value="Ribonuclease H-like superfamily/Ribonuclease H"/>
    <property type="match status" value="1"/>
</dbReference>
<comment type="caution">
    <text evidence="2">The sequence shown here is derived from an EMBL/GenBank/DDBJ whole genome shotgun (WGS) entry which is preliminary data.</text>
</comment>
<dbReference type="InterPro" id="IPR052929">
    <property type="entry name" value="RNase_H-like_EbsB-rel"/>
</dbReference>
<reference evidence="2 3" key="1">
    <citation type="journal article" date="2024" name="G3 (Bethesda)">
        <title>Genome assembly of Hibiscus sabdariffa L. provides insights into metabolisms of medicinal natural products.</title>
        <authorList>
            <person name="Kim T."/>
        </authorList>
    </citation>
    <scope>NUCLEOTIDE SEQUENCE [LARGE SCALE GENOMIC DNA]</scope>
    <source>
        <strain evidence="2">TK-2024</strain>
        <tissue evidence="2">Old leaves</tissue>
    </source>
</reference>
<protein>
    <recommendedName>
        <fullName evidence="1">RNase H type-1 domain-containing protein</fullName>
    </recommendedName>
</protein>
<dbReference type="Proteomes" id="UP001472677">
    <property type="component" value="Unassembled WGS sequence"/>
</dbReference>
<dbReference type="EMBL" id="JBBPBM010000039">
    <property type="protein sequence ID" value="KAK8526420.1"/>
    <property type="molecule type" value="Genomic_DNA"/>
</dbReference>
<accession>A0ABR2CZE5</accession>
<dbReference type="InterPro" id="IPR002156">
    <property type="entry name" value="RNaseH_domain"/>
</dbReference>
<keyword evidence="3" id="KW-1185">Reference proteome</keyword>
<gene>
    <name evidence="2" type="ORF">V6N12_020892</name>
</gene>
<evidence type="ECO:0000313" key="3">
    <source>
        <dbReference type="Proteomes" id="UP001472677"/>
    </source>
</evidence>
<name>A0ABR2CZE5_9ROSI</name>
<organism evidence="2 3">
    <name type="scientific">Hibiscus sabdariffa</name>
    <name type="common">roselle</name>
    <dbReference type="NCBI Taxonomy" id="183260"/>
    <lineage>
        <taxon>Eukaryota</taxon>
        <taxon>Viridiplantae</taxon>
        <taxon>Streptophyta</taxon>
        <taxon>Embryophyta</taxon>
        <taxon>Tracheophyta</taxon>
        <taxon>Spermatophyta</taxon>
        <taxon>Magnoliopsida</taxon>
        <taxon>eudicotyledons</taxon>
        <taxon>Gunneridae</taxon>
        <taxon>Pentapetalae</taxon>
        <taxon>rosids</taxon>
        <taxon>malvids</taxon>
        <taxon>Malvales</taxon>
        <taxon>Malvaceae</taxon>
        <taxon>Malvoideae</taxon>
        <taxon>Hibiscus</taxon>
    </lineage>
</organism>
<evidence type="ECO:0000313" key="2">
    <source>
        <dbReference type="EMBL" id="KAK8526420.1"/>
    </source>
</evidence>